<comment type="caution">
    <text evidence="2">The sequence shown here is derived from an EMBL/GenBank/DDBJ whole genome shotgun (WGS) entry which is preliminary data.</text>
</comment>
<reference evidence="2" key="1">
    <citation type="submission" date="2021-01" db="EMBL/GenBank/DDBJ databases">
        <title>Novel species in genus Nocardioides.</title>
        <authorList>
            <person name="Zhang G."/>
        </authorList>
    </citation>
    <scope>NUCLEOTIDE SEQUENCE</scope>
    <source>
        <strain evidence="2">Zg-536</strain>
    </source>
</reference>
<name>A0A938Y7C2_9ACTN</name>
<dbReference type="InterPro" id="IPR021424">
    <property type="entry name" value="PorA"/>
</dbReference>
<evidence type="ECO:0000256" key="1">
    <source>
        <dbReference type="SAM" id="Phobius"/>
    </source>
</evidence>
<keyword evidence="1" id="KW-1133">Transmembrane helix</keyword>
<feature type="transmembrane region" description="Helical" evidence="1">
    <location>
        <begin position="282"/>
        <end position="301"/>
    </location>
</feature>
<gene>
    <name evidence="2" type="ORF">JK386_11575</name>
</gene>
<keyword evidence="1" id="KW-0472">Membrane</keyword>
<dbReference type="Proteomes" id="UP000663791">
    <property type="component" value="Unassembled WGS sequence"/>
</dbReference>
<sequence>MRSKLASVFVGLGVFLIVAAILVRFYAYPSLAKTPADYESITKLEALDAQIFNSDPDVLAAETTDLSIVSRSVADGGADAPDDVSVWVNSTTISRPDGSVFQQARDRVAFDSVTGVATDCEPCDTWTEIAEGDRRDVERTGLLFKFPFGTEKKDYDVWDSSVNEAPVATFEGEEDLQGLTVYKFVQRIEPTVVQTREVPGSVFGSDEAVVEAEMWYEMTRTYYIEPQTGSPVNRVEERVQELRYDGTSVPAFTGTVQYTEDQVSDMVEDAKSNAFMLGGLQMLFPLVMGVLGALLIGLGLVMGRAAGGRSSGNRANDKTMAGV</sequence>
<evidence type="ECO:0000313" key="3">
    <source>
        <dbReference type="Proteomes" id="UP000663791"/>
    </source>
</evidence>
<organism evidence="2 3">
    <name type="scientific">Nocardioides faecalis</name>
    <dbReference type="NCBI Taxonomy" id="2803858"/>
    <lineage>
        <taxon>Bacteria</taxon>
        <taxon>Bacillati</taxon>
        <taxon>Actinomycetota</taxon>
        <taxon>Actinomycetes</taxon>
        <taxon>Propionibacteriales</taxon>
        <taxon>Nocardioidaceae</taxon>
        <taxon>Nocardioides</taxon>
    </lineage>
</organism>
<dbReference type="EMBL" id="JAERTX010000009">
    <property type="protein sequence ID" value="MBM9460544.1"/>
    <property type="molecule type" value="Genomic_DNA"/>
</dbReference>
<dbReference type="RefSeq" id="WP_205291858.1">
    <property type="nucleotide sequence ID" value="NZ_CP074406.1"/>
</dbReference>
<protein>
    <submittedName>
        <fullName evidence="2">DUF3068 domain-containing protein</fullName>
    </submittedName>
</protein>
<proteinExistence type="predicted"/>
<accession>A0A938Y7C2</accession>
<dbReference type="AlphaFoldDB" id="A0A938Y7C2"/>
<keyword evidence="3" id="KW-1185">Reference proteome</keyword>
<dbReference type="Pfam" id="PF11271">
    <property type="entry name" value="PorA"/>
    <property type="match status" value="1"/>
</dbReference>
<keyword evidence="1" id="KW-0812">Transmembrane</keyword>
<evidence type="ECO:0000313" key="2">
    <source>
        <dbReference type="EMBL" id="MBM9460544.1"/>
    </source>
</evidence>